<dbReference type="EMBL" id="MLAK01000582">
    <property type="protein sequence ID" value="OHT11663.1"/>
    <property type="molecule type" value="Genomic_DNA"/>
</dbReference>
<dbReference type="RefSeq" id="XP_068364799.1">
    <property type="nucleotide sequence ID" value="XM_068491572.1"/>
</dbReference>
<evidence type="ECO:0000313" key="1">
    <source>
        <dbReference type="EMBL" id="OHT11663.1"/>
    </source>
</evidence>
<proteinExistence type="predicted"/>
<sequence>MSSQVSLIVVTDETPGIPKTISKASTELPNKFFVDYSNILKNESGHTFAREPFGAYLYDSYEDFQQKKSGKNVDTTLAVHQNGMNTTEKKMCLCFILNNQSG</sequence>
<comment type="caution">
    <text evidence="1">The sequence shown here is derived from an EMBL/GenBank/DDBJ whole genome shotgun (WGS) entry which is preliminary data.</text>
</comment>
<evidence type="ECO:0000313" key="2">
    <source>
        <dbReference type="Proteomes" id="UP000179807"/>
    </source>
</evidence>
<dbReference type="Proteomes" id="UP000179807">
    <property type="component" value="Unassembled WGS sequence"/>
</dbReference>
<name>A0A1J4KK34_9EUKA</name>
<gene>
    <name evidence="1" type="ORF">TRFO_03882</name>
</gene>
<organism evidence="1 2">
    <name type="scientific">Tritrichomonas foetus</name>
    <dbReference type="NCBI Taxonomy" id="1144522"/>
    <lineage>
        <taxon>Eukaryota</taxon>
        <taxon>Metamonada</taxon>
        <taxon>Parabasalia</taxon>
        <taxon>Tritrichomonadida</taxon>
        <taxon>Tritrichomonadidae</taxon>
        <taxon>Tritrichomonas</taxon>
    </lineage>
</organism>
<dbReference type="AlphaFoldDB" id="A0A1J4KK34"/>
<dbReference type="GeneID" id="94826276"/>
<keyword evidence="2" id="KW-1185">Reference proteome</keyword>
<reference evidence="1" key="1">
    <citation type="submission" date="2016-10" db="EMBL/GenBank/DDBJ databases">
        <authorList>
            <person name="Benchimol M."/>
            <person name="Almeida L.G."/>
            <person name="Vasconcelos A.T."/>
            <person name="Perreira-Neves A."/>
            <person name="Rosa I.A."/>
            <person name="Tasca T."/>
            <person name="Bogo M.R."/>
            <person name="de Souza W."/>
        </authorList>
    </citation>
    <scope>NUCLEOTIDE SEQUENCE [LARGE SCALE GENOMIC DNA]</scope>
    <source>
        <strain evidence="1">K</strain>
    </source>
</reference>
<protein>
    <submittedName>
        <fullName evidence="1">Uncharacterized protein</fullName>
    </submittedName>
</protein>
<accession>A0A1J4KK34</accession>
<dbReference type="VEuPathDB" id="TrichDB:TRFO_03882"/>